<sequence>MEGILAAVEASAFGATMRRSVWLFPAANVLHVVGAMVFFALVAAMDVAVLRHSATGARGVIASIRPYAVAGLLVQIVTGLMLLVPEASHIGMNPAFRIKLLAIGLALLNVAVLEGILHAAARDLTLLRLARFAAAASLAVWLAVAALGRLIAYF</sequence>
<dbReference type="EMBL" id="SMAK01000006">
    <property type="protein sequence ID" value="TCT09812.1"/>
    <property type="molecule type" value="Genomic_DNA"/>
</dbReference>
<comment type="caution">
    <text evidence="2">The sequence shown here is derived from an EMBL/GenBank/DDBJ whole genome shotgun (WGS) entry which is preliminary data.</text>
</comment>
<accession>A0A4R3M9L0</accession>
<dbReference type="AlphaFoldDB" id="A0A4R3M9L0"/>
<evidence type="ECO:0000313" key="2">
    <source>
        <dbReference type="EMBL" id="TCT09812.1"/>
    </source>
</evidence>
<feature type="transmembrane region" description="Helical" evidence="1">
    <location>
        <begin position="21"/>
        <end position="44"/>
    </location>
</feature>
<dbReference type="RefSeq" id="WP_132806648.1">
    <property type="nucleotide sequence ID" value="NZ_SMAK01000006.1"/>
</dbReference>
<keyword evidence="1" id="KW-0812">Transmembrane</keyword>
<keyword evidence="3" id="KW-1185">Reference proteome</keyword>
<organism evidence="2 3">
    <name type="scientific">Tepidamorphus gemmatus</name>
    <dbReference type="NCBI Taxonomy" id="747076"/>
    <lineage>
        <taxon>Bacteria</taxon>
        <taxon>Pseudomonadati</taxon>
        <taxon>Pseudomonadota</taxon>
        <taxon>Alphaproteobacteria</taxon>
        <taxon>Hyphomicrobiales</taxon>
        <taxon>Tepidamorphaceae</taxon>
        <taxon>Tepidamorphus</taxon>
    </lineage>
</organism>
<evidence type="ECO:0000256" key="1">
    <source>
        <dbReference type="SAM" id="Phobius"/>
    </source>
</evidence>
<reference evidence="2 3" key="1">
    <citation type="submission" date="2019-03" db="EMBL/GenBank/DDBJ databases">
        <title>Genomic Encyclopedia of Type Strains, Phase IV (KMG-IV): sequencing the most valuable type-strain genomes for metagenomic binning, comparative biology and taxonomic classification.</title>
        <authorList>
            <person name="Goeker M."/>
        </authorList>
    </citation>
    <scope>NUCLEOTIDE SEQUENCE [LARGE SCALE GENOMIC DNA]</scope>
    <source>
        <strain evidence="2 3">DSM 19345</strain>
    </source>
</reference>
<keyword evidence="1" id="KW-0472">Membrane</keyword>
<name>A0A4R3M9L0_9HYPH</name>
<proteinExistence type="predicted"/>
<keyword evidence="1" id="KW-1133">Transmembrane helix</keyword>
<dbReference type="Proteomes" id="UP000295678">
    <property type="component" value="Unassembled WGS sequence"/>
</dbReference>
<protein>
    <submittedName>
        <fullName evidence="2">Uncharacterized protein</fullName>
    </submittedName>
</protein>
<evidence type="ECO:0000313" key="3">
    <source>
        <dbReference type="Proteomes" id="UP000295678"/>
    </source>
</evidence>
<gene>
    <name evidence="2" type="ORF">EDC22_1066</name>
</gene>
<dbReference type="OrthoDB" id="8160265at2"/>
<feature type="transmembrane region" description="Helical" evidence="1">
    <location>
        <begin position="64"/>
        <end position="84"/>
    </location>
</feature>
<feature type="transmembrane region" description="Helical" evidence="1">
    <location>
        <begin position="96"/>
        <end position="120"/>
    </location>
</feature>
<feature type="transmembrane region" description="Helical" evidence="1">
    <location>
        <begin position="132"/>
        <end position="152"/>
    </location>
</feature>